<evidence type="ECO:0000256" key="1">
    <source>
        <dbReference type="ARBA" id="ARBA00022553"/>
    </source>
</evidence>
<evidence type="ECO:0000256" key="3">
    <source>
        <dbReference type="PROSITE-ProRule" id="PRU00169"/>
    </source>
</evidence>
<dbReference type="InterPro" id="IPR001789">
    <property type="entry name" value="Sig_transdc_resp-reg_receiver"/>
</dbReference>
<dbReference type="PROSITE" id="PS50110">
    <property type="entry name" value="RESPONSE_REGULATORY"/>
    <property type="match status" value="1"/>
</dbReference>
<dbReference type="GO" id="GO:0003677">
    <property type="term" value="F:DNA binding"/>
    <property type="evidence" value="ECO:0007669"/>
    <property type="project" value="UniProtKB-KW"/>
</dbReference>
<dbReference type="PROSITE" id="PS50043">
    <property type="entry name" value="HTH_LUXR_2"/>
    <property type="match status" value="1"/>
</dbReference>
<dbReference type="Pfam" id="PF00196">
    <property type="entry name" value="GerE"/>
    <property type="match status" value="1"/>
</dbReference>
<feature type="modified residue" description="4-aspartylphosphate" evidence="3">
    <location>
        <position position="53"/>
    </location>
</feature>
<evidence type="ECO:0000313" key="7">
    <source>
        <dbReference type="Proteomes" id="UP000325243"/>
    </source>
</evidence>
<dbReference type="EMBL" id="VSSB01000001">
    <property type="protein sequence ID" value="TYL53859.1"/>
    <property type="molecule type" value="Genomic_DNA"/>
</dbReference>
<dbReference type="CDD" id="cd06170">
    <property type="entry name" value="LuxR_C_like"/>
    <property type="match status" value="1"/>
</dbReference>
<dbReference type="Gene3D" id="3.40.50.2300">
    <property type="match status" value="1"/>
</dbReference>
<proteinExistence type="predicted"/>
<feature type="domain" description="Response regulatory" evidence="5">
    <location>
        <begin position="3"/>
        <end position="118"/>
    </location>
</feature>
<dbReference type="SUPFAM" id="SSF52172">
    <property type="entry name" value="CheY-like"/>
    <property type="match status" value="1"/>
</dbReference>
<dbReference type="InterPro" id="IPR011006">
    <property type="entry name" value="CheY-like_superfamily"/>
</dbReference>
<dbReference type="Proteomes" id="UP000325243">
    <property type="component" value="Unassembled WGS sequence"/>
</dbReference>
<sequence>MTTLVVVDDHPLFRKGLVALLEASGFDVVAEAASAAEAVETVMSHRPDAVLIDLGLPDRSGLAATEQLSAALPETRFVVITMYDDADTVRRALEAGATAYVTKDASPDHVVAAVQAVLMGAQWLDSGVPRPLLDSGTATRAAVESLPGLTPRERSIAELIGKGLPNEAIAERLGVSRKTVANYVSSVLLKLGAEDRPDAIRIVRRATDR</sequence>
<keyword evidence="1 3" id="KW-0597">Phosphoprotein</keyword>
<dbReference type="GO" id="GO:0000160">
    <property type="term" value="P:phosphorelay signal transduction system"/>
    <property type="evidence" value="ECO:0007669"/>
    <property type="project" value="InterPro"/>
</dbReference>
<dbReference type="AlphaFoldDB" id="A0A5S4V735"/>
<evidence type="ECO:0000256" key="2">
    <source>
        <dbReference type="ARBA" id="ARBA00023125"/>
    </source>
</evidence>
<dbReference type="PROSITE" id="PS00622">
    <property type="entry name" value="HTH_LUXR_1"/>
    <property type="match status" value="1"/>
</dbReference>
<dbReference type="GO" id="GO:0006355">
    <property type="term" value="P:regulation of DNA-templated transcription"/>
    <property type="evidence" value="ECO:0007669"/>
    <property type="project" value="InterPro"/>
</dbReference>
<dbReference type="PANTHER" id="PTHR43214">
    <property type="entry name" value="TWO-COMPONENT RESPONSE REGULATOR"/>
    <property type="match status" value="1"/>
</dbReference>
<evidence type="ECO:0000259" key="5">
    <source>
        <dbReference type="PROSITE" id="PS50110"/>
    </source>
</evidence>
<comment type="caution">
    <text evidence="6">The sequence shown here is derived from an EMBL/GenBank/DDBJ whole genome shotgun (WGS) entry which is preliminary data.</text>
</comment>
<evidence type="ECO:0000313" key="6">
    <source>
        <dbReference type="EMBL" id="TYL53859.1"/>
    </source>
</evidence>
<feature type="domain" description="HTH luxR-type" evidence="4">
    <location>
        <begin position="142"/>
        <end position="207"/>
    </location>
</feature>
<organism evidence="6 7">
    <name type="scientific">Agromyces mariniharenae</name>
    <dbReference type="NCBI Taxonomy" id="2604423"/>
    <lineage>
        <taxon>Bacteria</taxon>
        <taxon>Bacillati</taxon>
        <taxon>Actinomycetota</taxon>
        <taxon>Actinomycetes</taxon>
        <taxon>Micrococcales</taxon>
        <taxon>Microbacteriaceae</taxon>
        <taxon>Agromyces</taxon>
    </lineage>
</organism>
<dbReference type="RefSeq" id="WP_148733325.1">
    <property type="nucleotide sequence ID" value="NZ_VSSB01000001.1"/>
</dbReference>
<dbReference type="InterPro" id="IPR039420">
    <property type="entry name" value="WalR-like"/>
</dbReference>
<dbReference type="SMART" id="SM00421">
    <property type="entry name" value="HTH_LUXR"/>
    <property type="match status" value="1"/>
</dbReference>
<dbReference type="PRINTS" id="PR00038">
    <property type="entry name" value="HTHLUXR"/>
</dbReference>
<evidence type="ECO:0000259" key="4">
    <source>
        <dbReference type="PROSITE" id="PS50043"/>
    </source>
</evidence>
<keyword evidence="2" id="KW-0238">DNA-binding</keyword>
<protein>
    <submittedName>
        <fullName evidence="6">Response regulator transcription factor</fullName>
    </submittedName>
</protein>
<gene>
    <name evidence="6" type="ORF">FYC51_09535</name>
</gene>
<dbReference type="InterPro" id="IPR000792">
    <property type="entry name" value="Tscrpt_reg_LuxR_C"/>
</dbReference>
<keyword evidence="7" id="KW-1185">Reference proteome</keyword>
<dbReference type="InterPro" id="IPR058245">
    <property type="entry name" value="NreC/VraR/RcsB-like_REC"/>
</dbReference>
<dbReference type="SMART" id="SM00448">
    <property type="entry name" value="REC"/>
    <property type="match status" value="1"/>
</dbReference>
<dbReference type="Pfam" id="PF00072">
    <property type="entry name" value="Response_reg"/>
    <property type="match status" value="1"/>
</dbReference>
<name>A0A5S4V735_9MICO</name>
<dbReference type="CDD" id="cd17535">
    <property type="entry name" value="REC_NarL-like"/>
    <property type="match status" value="1"/>
</dbReference>
<accession>A0A5S4V735</accession>
<reference evidence="6 7" key="1">
    <citation type="submission" date="2019-08" db="EMBL/GenBank/DDBJ databases">
        <authorList>
            <person name="Hu J."/>
        </authorList>
    </citation>
    <scope>NUCLEOTIDE SEQUENCE [LARGE SCALE GENOMIC DNA]</scope>
    <source>
        <strain evidence="6 7">NEAU-184</strain>
    </source>
</reference>